<evidence type="ECO:0000256" key="5">
    <source>
        <dbReference type="ARBA" id="ARBA00023098"/>
    </source>
</evidence>
<feature type="signal peptide" evidence="9">
    <location>
        <begin position="1"/>
        <end position="16"/>
    </location>
</feature>
<feature type="active site" description="Charge relay system" evidence="8">
    <location>
        <position position="371"/>
    </location>
</feature>
<keyword evidence="4 7" id="KW-0442">Lipid degradation</keyword>
<dbReference type="InterPro" id="IPR029058">
    <property type="entry name" value="AB_hydrolase_fold"/>
</dbReference>
<evidence type="ECO:0000256" key="7">
    <source>
        <dbReference type="PIRNR" id="PIRNR000862"/>
    </source>
</evidence>
<feature type="active site" description="Nucleophile" evidence="8">
    <location>
        <position position="168"/>
    </location>
</feature>
<proteinExistence type="inferred from homology"/>
<dbReference type="FunFam" id="3.40.50.1820:FF:000057">
    <property type="entry name" value="Lipase"/>
    <property type="match status" value="1"/>
</dbReference>
<dbReference type="PIRSF" id="PIRSF000862">
    <property type="entry name" value="Steryl_ester_lip"/>
    <property type="match status" value="1"/>
</dbReference>
<keyword evidence="2 9" id="KW-0732">Signal</keyword>
<evidence type="ECO:0000256" key="6">
    <source>
        <dbReference type="ARBA" id="ARBA00023180"/>
    </source>
</evidence>
<feature type="active site" description="Charge relay system" evidence="8">
    <location>
        <position position="340"/>
    </location>
</feature>
<evidence type="ECO:0000256" key="4">
    <source>
        <dbReference type="ARBA" id="ARBA00022963"/>
    </source>
</evidence>
<evidence type="ECO:0000259" key="10">
    <source>
        <dbReference type="Pfam" id="PF00561"/>
    </source>
</evidence>
<dbReference type="Pfam" id="PF00561">
    <property type="entry name" value="Abhydrolase_1"/>
    <property type="match status" value="1"/>
</dbReference>
<dbReference type="GO" id="GO:0016042">
    <property type="term" value="P:lipid catabolic process"/>
    <property type="evidence" value="ECO:0007669"/>
    <property type="project" value="UniProtKB-KW"/>
</dbReference>
<keyword evidence="5" id="KW-0443">Lipid metabolism</keyword>
<evidence type="ECO:0000256" key="9">
    <source>
        <dbReference type="SAM" id="SignalP"/>
    </source>
</evidence>
<dbReference type="AlphaFoldDB" id="A0ABD0T715"/>
<comment type="similarity">
    <text evidence="1 7">Belongs to the AB hydrolase superfamily. Lipase family.</text>
</comment>
<reference evidence="11 12" key="1">
    <citation type="submission" date="2024-06" db="EMBL/GenBank/DDBJ databases">
        <title>A chromosome-level genome assembly of beet webworm, Loxostege sticticalis.</title>
        <authorList>
            <person name="Zhang Y."/>
        </authorList>
    </citation>
    <scope>NUCLEOTIDE SEQUENCE [LARGE SCALE GENOMIC DNA]</scope>
    <source>
        <strain evidence="11">AQ028</strain>
        <tissue evidence="11">Male pupae</tissue>
    </source>
</reference>
<dbReference type="SUPFAM" id="SSF53474">
    <property type="entry name" value="alpha/beta-Hydrolases"/>
    <property type="match status" value="1"/>
</dbReference>
<protein>
    <recommendedName>
        <fullName evidence="7">Lipase</fullName>
    </recommendedName>
</protein>
<sequence>MSTGLIILILTMATSGNCLLSELLDPEERLSELGKLNFTGIANKFGYMSEEYELVTEDGYFLTLFRIPGDATRPVLLVHGNTPTSDSFIIRGNDSLVLTLAKQGYDVWAINLRGTRYSRRHISLNPDTQPSQFFNYSFYEMAIYDLPTTIDFVLQETGQKQLITFGHSMGTTLFYVLGAEKPEYNDKIKLCISLAPICFLEHVTGLLVTPIKLASVLNGLGIVLDTQELLSYDTTAPLLQALCLQPAGYALCIEGALFPLFGYDTAGLENEFLNTLFGHFPGGTTRKILNHLAQVSNRNVFAKYDYGVIRNRIVYNSSEPPEFDLSKVRMRSVLVVGQEDLAAREADVDRLNASLPNVVEYLVLPYRKFNHMDFIWGRYMDTNFYPFIFDLLQKYT</sequence>
<feature type="chain" id="PRO_5044830448" description="Lipase" evidence="9">
    <location>
        <begin position="17"/>
        <end position="396"/>
    </location>
</feature>
<evidence type="ECO:0000256" key="3">
    <source>
        <dbReference type="ARBA" id="ARBA00022801"/>
    </source>
</evidence>
<dbReference type="Proteomes" id="UP001549921">
    <property type="component" value="Unassembled WGS sequence"/>
</dbReference>
<evidence type="ECO:0000313" key="12">
    <source>
        <dbReference type="Proteomes" id="UP001549921"/>
    </source>
</evidence>
<keyword evidence="3 7" id="KW-0378">Hydrolase</keyword>
<dbReference type="GO" id="GO:0016787">
    <property type="term" value="F:hydrolase activity"/>
    <property type="evidence" value="ECO:0007669"/>
    <property type="project" value="UniProtKB-KW"/>
</dbReference>
<comment type="caution">
    <text evidence="11">The sequence shown here is derived from an EMBL/GenBank/DDBJ whole genome shotgun (WGS) entry which is preliminary data.</text>
</comment>
<dbReference type="InterPro" id="IPR000073">
    <property type="entry name" value="AB_hydrolase_1"/>
</dbReference>
<dbReference type="InterPro" id="IPR025483">
    <property type="entry name" value="Lipase_euk"/>
</dbReference>
<dbReference type="PANTHER" id="PTHR11005">
    <property type="entry name" value="LYSOSOMAL ACID LIPASE-RELATED"/>
    <property type="match status" value="1"/>
</dbReference>
<dbReference type="EMBL" id="JBEDNZ010000009">
    <property type="protein sequence ID" value="KAL0839150.1"/>
    <property type="molecule type" value="Genomic_DNA"/>
</dbReference>
<evidence type="ECO:0000256" key="1">
    <source>
        <dbReference type="ARBA" id="ARBA00010701"/>
    </source>
</evidence>
<keyword evidence="6" id="KW-0325">Glycoprotein</keyword>
<gene>
    <name evidence="11" type="ORF">ABMA28_017120</name>
</gene>
<evidence type="ECO:0000256" key="2">
    <source>
        <dbReference type="ARBA" id="ARBA00022729"/>
    </source>
</evidence>
<evidence type="ECO:0000313" key="11">
    <source>
        <dbReference type="EMBL" id="KAL0839150.1"/>
    </source>
</evidence>
<name>A0ABD0T715_LOXSC</name>
<dbReference type="Gene3D" id="3.40.50.1820">
    <property type="entry name" value="alpha/beta hydrolase"/>
    <property type="match status" value="1"/>
</dbReference>
<evidence type="ECO:0000256" key="8">
    <source>
        <dbReference type="PIRSR" id="PIRSR000862-1"/>
    </source>
</evidence>
<feature type="domain" description="AB hydrolase-1" evidence="10">
    <location>
        <begin position="74"/>
        <end position="375"/>
    </location>
</feature>
<organism evidence="11 12">
    <name type="scientific">Loxostege sticticalis</name>
    <name type="common">Beet webworm moth</name>
    <dbReference type="NCBI Taxonomy" id="481309"/>
    <lineage>
        <taxon>Eukaryota</taxon>
        <taxon>Metazoa</taxon>
        <taxon>Ecdysozoa</taxon>
        <taxon>Arthropoda</taxon>
        <taxon>Hexapoda</taxon>
        <taxon>Insecta</taxon>
        <taxon>Pterygota</taxon>
        <taxon>Neoptera</taxon>
        <taxon>Endopterygota</taxon>
        <taxon>Lepidoptera</taxon>
        <taxon>Glossata</taxon>
        <taxon>Ditrysia</taxon>
        <taxon>Pyraloidea</taxon>
        <taxon>Crambidae</taxon>
        <taxon>Pyraustinae</taxon>
        <taxon>Loxostege</taxon>
    </lineage>
</organism>
<accession>A0ABD0T715</accession>